<comment type="caution">
    <text evidence="2">The sequence shown here is derived from an EMBL/GenBank/DDBJ whole genome shotgun (WGS) entry which is preliminary data.</text>
</comment>
<evidence type="ECO:0000259" key="1">
    <source>
        <dbReference type="Pfam" id="PF13480"/>
    </source>
</evidence>
<dbReference type="SUPFAM" id="SSF55729">
    <property type="entry name" value="Acyl-CoA N-acyltransferases (Nat)"/>
    <property type="match status" value="1"/>
</dbReference>
<dbReference type="InterPro" id="IPR038740">
    <property type="entry name" value="BioF2-like_GNAT_dom"/>
</dbReference>
<dbReference type="Pfam" id="PF13480">
    <property type="entry name" value="Acetyltransf_6"/>
    <property type="match status" value="1"/>
</dbReference>
<sequence>MLRTLDAPLLERWDALALACDAAPFLRPGWTAAWARAFGRAGALRLLTVERGGDLVAALPLLTSPFGLRSPTNGETALFAPIAADSEAAAELGDRLVALRTPAIRLDALPGEDPHTAALPDAARRAGAAVLVRPLRRSPYIDVSGDPVAFRKGLSKNRRHGLRRLQNRMREAGEVTLTVHDGRGDDDLEPLLADGFRLEAREWKRAAGSAILSSPAAVDLYTTGARWAAGAGILRLAFLRLDGRPIAFGYCLQQGGVLFFLKLGMDDSLAKLGPGVVFTQHLIDYAFADPGTTELDLLGENEAYKADLADGTREQVRLQIFPSRVAGPAQRAAVAGAGLLRAAVVERLTEGTRDRLSAVRNRLRR</sequence>
<keyword evidence="3" id="KW-1185">Reference proteome</keyword>
<dbReference type="InterPro" id="IPR016181">
    <property type="entry name" value="Acyl_CoA_acyltransferase"/>
</dbReference>
<evidence type="ECO:0000313" key="3">
    <source>
        <dbReference type="Proteomes" id="UP001501598"/>
    </source>
</evidence>
<organism evidence="2 3">
    <name type="scientific">Pseudonocardia xishanensis</name>
    <dbReference type="NCBI Taxonomy" id="630995"/>
    <lineage>
        <taxon>Bacteria</taxon>
        <taxon>Bacillati</taxon>
        <taxon>Actinomycetota</taxon>
        <taxon>Actinomycetes</taxon>
        <taxon>Pseudonocardiales</taxon>
        <taxon>Pseudonocardiaceae</taxon>
        <taxon>Pseudonocardia</taxon>
    </lineage>
</organism>
<evidence type="ECO:0000313" key="2">
    <source>
        <dbReference type="EMBL" id="GAA4549716.1"/>
    </source>
</evidence>
<dbReference type="EMBL" id="BAABGT010000053">
    <property type="protein sequence ID" value="GAA4549716.1"/>
    <property type="molecule type" value="Genomic_DNA"/>
</dbReference>
<reference evidence="3" key="1">
    <citation type="journal article" date="2019" name="Int. J. Syst. Evol. Microbiol.">
        <title>The Global Catalogue of Microorganisms (GCM) 10K type strain sequencing project: providing services to taxonomists for standard genome sequencing and annotation.</title>
        <authorList>
            <consortium name="The Broad Institute Genomics Platform"/>
            <consortium name="The Broad Institute Genome Sequencing Center for Infectious Disease"/>
            <person name="Wu L."/>
            <person name="Ma J."/>
        </authorList>
    </citation>
    <scope>NUCLEOTIDE SEQUENCE [LARGE SCALE GENOMIC DNA]</scope>
    <source>
        <strain evidence="3">JCM 17906</strain>
    </source>
</reference>
<dbReference type="Proteomes" id="UP001501598">
    <property type="component" value="Unassembled WGS sequence"/>
</dbReference>
<accession>A0ABP8RVR3</accession>
<feature type="domain" description="BioF2-like acetyltransferase" evidence="1">
    <location>
        <begin position="156"/>
        <end position="305"/>
    </location>
</feature>
<dbReference type="Gene3D" id="3.40.630.30">
    <property type="match status" value="1"/>
</dbReference>
<gene>
    <name evidence="2" type="ORF">GCM10023175_38290</name>
</gene>
<protein>
    <recommendedName>
        <fullName evidence="1">BioF2-like acetyltransferase domain-containing protein</fullName>
    </recommendedName>
</protein>
<proteinExistence type="predicted"/>
<name>A0ABP8RVR3_9PSEU</name>